<dbReference type="Proteomes" id="UP000240883">
    <property type="component" value="Unassembled WGS sequence"/>
</dbReference>
<dbReference type="GO" id="GO:0045041">
    <property type="term" value="P:protein import into mitochondrial intermembrane space"/>
    <property type="evidence" value="ECO:0007669"/>
    <property type="project" value="TreeGrafter"/>
</dbReference>
<dbReference type="STRING" id="1448308.A0A2T2NM72"/>
<dbReference type="GO" id="GO:0008270">
    <property type="term" value="F:zinc ion binding"/>
    <property type="evidence" value="ECO:0007669"/>
    <property type="project" value="UniProtKB-KW"/>
</dbReference>
<dbReference type="EMBL" id="KZ678136">
    <property type="protein sequence ID" value="PSN66541.1"/>
    <property type="molecule type" value="Genomic_DNA"/>
</dbReference>
<feature type="domain" description="CHY-type" evidence="5">
    <location>
        <begin position="11"/>
        <end position="93"/>
    </location>
</feature>
<dbReference type="SUPFAM" id="SSF161219">
    <property type="entry name" value="CHY zinc finger-like"/>
    <property type="match status" value="1"/>
</dbReference>
<evidence type="ECO:0000256" key="1">
    <source>
        <dbReference type="ARBA" id="ARBA00022723"/>
    </source>
</evidence>
<protein>
    <submittedName>
        <fullName evidence="6">Zinc finger CHY domain-containing protein</fullName>
    </submittedName>
</protein>
<dbReference type="GO" id="GO:0005758">
    <property type="term" value="C:mitochondrial intermembrane space"/>
    <property type="evidence" value="ECO:0007669"/>
    <property type="project" value="TreeGrafter"/>
</dbReference>
<name>A0A2T2NM72_CORCC</name>
<sequence length="115" mass="12629">MATPPIVHGISVTLLSQCAHWHSPLDIIAIKHPCCQKFFACIACHNAIETAHSAKVWKRDQRDEKAVLCGKCGHVLSVAEYLACGSQCTECGAEFNPGCKGHWGMYFEVGKEELE</sequence>
<evidence type="ECO:0000256" key="4">
    <source>
        <dbReference type="PROSITE-ProRule" id="PRU00601"/>
    </source>
</evidence>
<keyword evidence="3" id="KW-0862">Zinc</keyword>
<accession>A0A2T2NM72</accession>
<dbReference type="OrthoDB" id="411372at2759"/>
<dbReference type="PANTHER" id="PTHR28082">
    <property type="entry name" value="ZINC FINGER PROTEIN"/>
    <property type="match status" value="1"/>
</dbReference>
<dbReference type="InterPro" id="IPR016694">
    <property type="entry name" value="UCP017292"/>
</dbReference>
<evidence type="ECO:0000259" key="5">
    <source>
        <dbReference type="PROSITE" id="PS51266"/>
    </source>
</evidence>
<reference evidence="6 7" key="1">
    <citation type="journal article" date="2018" name="Front. Microbiol.">
        <title>Genome-Wide Analysis of Corynespora cassiicola Leaf Fall Disease Putative Effectors.</title>
        <authorList>
            <person name="Lopez D."/>
            <person name="Ribeiro S."/>
            <person name="Label P."/>
            <person name="Fumanal B."/>
            <person name="Venisse J.S."/>
            <person name="Kohler A."/>
            <person name="de Oliveira R.R."/>
            <person name="Labutti K."/>
            <person name="Lipzen A."/>
            <person name="Lail K."/>
            <person name="Bauer D."/>
            <person name="Ohm R.A."/>
            <person name="Barry K.W."/>
            <person name="Spatafora J."/>
            <person name="Grigoriev I.V."/>
            <person name="Martin F.M."/>
            <person name="Pujade-Renaud V."/>
        </authorList>
    </citation>
    <scope>NUCLEOTIDE SEQUENCE [LARGE SCALE GENOMIC DNA]</scope>
    <source>
        <strain evidence="6 7">Philippines</strain>
    </source>
</reference>
<keyword evidence="2 4" id="KW-0863">Zinc-finger</keyword>
<dbReference type="PANTHER" id="PTHR28082:SF1">
    <property type="entry name" value="HELPER OF TIM PROTEIN 13"/>
    <property type="match status" value="1"/>
</dbReference>
<evidence type="ECO:0000256" key="2">
    <source>
        <dbReference type="ARBA" id="ARBA00022771"/>
    </source>
</evidence>
<organism evidence="6 7">
    <name type="scientific">Corynespora cassiicola Philippines</name>
    <dbReference type="NCBI Taxonomy" id="1448308"/>
    <lineage>
        <taxon>Eukaryota</taxon>
        <taxon>Fungi</taxon>
        <taxon>Dikarya</taxon>
        <taxon>Ascomycota</taxon>
        <taxon>Pezizomycotina</taxon>
        <taxon>Dothideomycetes</taxon>
        <taxon>Pleosporomycetidae</taxon>
        <taxon>Pleosporales</taxon>
        <taxon>Corynesporascaceae</taxon>
        <taxon>Corynespora</taxon>
    </lineage>
</organism>
<gene>
    <name evidence="6" type="ORF">BS50DRAFT_495362</name>
</gene>
<dbReference type="InterPro" id="IPR008913">
    <property type="entry name" value="Znf_CHY"/>
</dbReference>
<dbReference type="PIRSF" id="PIRSF017292">
    <property type="entry name" value="UCP017292_Znf_CHY"/>
    <property type="match status" value="1"/>
</dbReference>
<keyword evidence="1" id="KW-0479">Metal-binding</keyword>
<dbReference type="InterPro" id="IPR037274">
    <property type="entry name" value="Znf_CHY_sf"/>
</dbReference>
<evidence type="ECO:0000313" key="6">
    <source>
        <dbReference type="EMBL" id="PSN66541.1"/>
    </source>
</evidence>
<dbReference type="InterPro" id="IPR052604">
    <property type="entry name" value="Mito_Tim_assembly_helper"/>
</dbReference>
<evidence type="ECO:0000313" key="7">
    <source>
        <dbReference type="Proteomes" id="UP000240883"/>
    </source>
</evidence>
<dbReference type="PROSITE" id="PS51266">
    <property type="entry name" value="ZF_CHY"/>
    <property type="match status" value="1"/>
</dbReference>
<evidence type="ECO:0000256" key="3">
    <source>
        <dbReference type="ARBA" id="ARBA00022833"/>
    </source>
</evidence>
<dbReference type="AlphaFoldDB" id="A0A2T2NM72"/>
<keyword evidence="7" id="KW-1185">Reference proteome</keyword>
<dbReference type="Pfam" id="PF05495">
    <property type="entry name" value="zf-CHY"/>
    <property type="match status" value="1"/>
</dbReference>
<proteinExistence type="predicted"/>